<evidence type="ECO:0000313" key="3">
    <source>
        <dbReference type="Ensembl" id="ENSCINP00000024371.2"/>
    </source>
</evidence>
<sequence>MYIELSAFDRHLTGYVSPTQLSLVALRHDLPLKPSLMKLTFQKFADDKSDPNQINYEKFLNFLATCLTKSGVYQPEKHYTPKTAENLRSPPSAPSPVENKSLFVNAEERPTITSNANDDKLTSLLKEQLAGVDDIYFDRLKSTLQAADRLGNGELKADVIQDACVRVQVPLTDSVFTKMLQNAEIAHGVVNWHQFLQPLKQAEQQLNPDHNFDSSYNQHKENLVNSPF</sequence>
<dbReference type="PANTHER" id="PTHR34830:SF1">
    <property type="entry name" value="GENE 12695-RELATED"/>
    <property type="match status" value="1"/>
</dbReference>
<dbReference type="InParanoid" id="F6V4F2"/>
<dbReference type="Gene3D" id="1.10.238.10">
    <property type="entry name" value="EF-hand"/>
    <property type="match status" value="1"/>
</dbReference>
<keyword evidence="4" id="KW-1185">Reference proteome</keyword>
<organism evidence="3 4">
    <name type="scientific">Ciona intestinalis</name>
    <name type="common">Transparent sea squirt</name>
    <name type="synonym">Ascidia intestinalis</name>
    <dbReference type="NCBI Taxonomy" id="7719"/>
    <lineage>
        <taxon>Eukaryota</taxon>
        <taxon>Metazoa</taxon>
        <taxon>Chordata</taxon>
        <taxon>Tunicata</taxon>
        <taxon>Ascidiacea</taxon>
        <taxon>Phlebobranchia</taxon>
        <taxon>Cionidae</taxon>
        <taxon>Ciona</taxon>
    </lineage>
</organism>
<feature type="region of interest" description="Disordered" evidence="1">
    <location>
        <begin position="79"/>
        <end position="98"/>
    </location>
</feature>
<feature type="domain" description="DUF5580" evidence="2">
    <location>
        <begin position="4"/>
        <end position="68"/>
    </location>
</feature>
<dbReference type="AlphaFoldDB" id="F6V4F2"/>
<protein>
    <recommendedName>
        <fullName evidence="2">DUF5580 domain-containing protein</fullName>
    </recommendedName>
</protein>
<reference evidence="4" key="1">
    <citation type="journal article" date="2002" name="Science">
        <title>The draft genome of Ciona intestinalis: insights into chordate and vertebrate origins.</title>
        <authorList>
            <person name="Dehal P."/>
            <person name="Satou Y."/>
            <person name="Campbell R.K."/>
            <person name="Chapman J."/>
            <person name="Degnan B."/>
            <person name="De Tomaso A."/>
            <person name="Davidson B."/>
            <person name="Di Gregorio A."/>
            <person name="Gelpke M."/>
            <person name="Goodstein D.M."/>
            <person name="Harafuji N."/>
            <person name="Hastings K.E."/>
            <person name="Ho I."/>
            <person name="Hotta K."/>
            <person name="Huang W."/>
            <person name="Kawashima T."/>
            <person name="Lemaire P."/>
            <person name="Martinez D."/>
            <person name="Meinertzhagen I.A."/>
            <person name="Necula S."/>
            <person name="Nonaka M."/>
            <person name="Putnam N."/>
            <person name="Rash S."/>
            <person name="Saiga H."/>
            <person name="Satake M."/>
            <person name="Terry A."/>
            <person name="Yamada L."/>
            <person name="Wang H.G."/>
            <person name="Awazu S."/>
            <person name="Azumi K."/>
            <person name="Boore J."/>
            <person name="Branno M."/>
            <person name="Chin-Bow S."/>
            <person name="DeSantis R."/>
            <person name="Doyle S."/>
            <person name="Francino P."/>
            <person name="Keys D.N."/>
            <person name="Haga S."/>
            <person name="Hayashi H."/>
            <person name="Hino K."/>
            <person name="Imai K.S."/>
            <person name="Inaba K."/>
            <person name="Kano S."/>
            <person name="Kobayashi K."/>
            <person name="Kobayashi M."/>
            <person name="Lee B.I."/>
            <person name="Makabe K.W."/>
            <person name="Manohar C."/>
            <person name="Matassi G."/>
            <person name="Medina M."/>
            <person name="Mochizuki Y."/>
            <person name="Mount S."/>
            <person name="Morishita T."/>
            <person name="Miura S."/>
            <person name="Nakayama A."/>
            <person name="Nishizaka S."/>
            <person name="Nomoto H."/>
            <person name="Ohta F."/>
            <person name="Oishi K."/>
            <person name="Rigoutsos I."/>
            <person name="Sano M."/>
            <person name="Sasaki A."/>
            <person name="Sasakura Y."/>
            <person name="Shoguchi E."/>
            <person name="Shin-i T."/>
            <person name="Spagnuolo A."/>
            <person name="Stainier D."/>
            <person name="Suzuki M.M."/>
            <person name="Tassy O."/>
            <person name="Takatori N."/>
            <person name="Tokuoka M."/>
            <person name="Yagi K."/>
            <person name="Yoshizaki F."/>
            <person name="Wada S."/>
            <person name="Zhang C."/>
            <person name="Hyatt P.D."/>
            <person name="Larimer F."/>
            <person name="Detter C."/>
            <person name="Doggett N."/>
            <person name="Glavina T."/>
            <person name="Hawkins T."/>
            <person name="Richardson P."/>
            <person name="Lucas S."/>
            <person name="Kohara Y."/>
            <person name="Levine M."/>
            <person name="Satoh N."/>
            <person name="Rokhsar D.S."/>
        </authorList>
    </citation>
    <scope>NUCLEOTIDE SEQUENCE [LARGE SCALE GENOMIC DNA]</scope>
</reference>
<reference evidence="3" key="4">
    <citation type="submission" date="2025-09" db="UniProtKB">
        <authorList>
            <consortium name="Ensembl"/>
        </authorList>
    </citation>
    <scope>IDENTIFICATION</scope>
</reference>
<evidence type="ECO:0000313" key="4">
    <source>
        <dbReference type="Proteomes" id="UP000008144"/>
    </source>
</evidence>
<evidence type="ECO:0000259" key="2">
    <source>
        <dbReference type="Pfam" id="PF17743"/>
    </source>
</evidence>
<dbReference type="Pfam" id="PF17743">
    <property type="entry name" value="DUF5580"/>
    <property type="match status" value="1"/>
</dbReference>
<dbReference type="InterPro" id="IPR040774">
    <property type="entry name" value="DUF5580"/>
</dbReference>
<dbReference type="Proteomes" id="UP000008144">
    <property type="component" value="Chromosome 8"/>
</dbReference>
<dbReference type="Ensembl" id="ENSCINT00000024617.2">
    <property type="protein sequence ID" value="ENSCINP00000024371.2"/>
    <property type="gene ID" value="ENSCING00000013229.2"/>
</dbReference>
<accession>F6V4F2</accession>
<name>F6V4F2_CIOIN</name>
<proteinExistence type="predicted"/>
<dbReference type="InterPro" id="IPR011992">
    <property type="entry name" value="EF-hand-dom_pair"/>
</dbReference>
<dbReference type="PANTHER" id="PTHR34830">
    <property type="entry name" value="SIMILAR TO HYPOTHETICAL PROTEIN MGC34837"/>
    <property type="match status" value="1"/>
</dbReference>
<evidence type="ECO:0000256" key="1">
    <source>
        <dbReference type="SAM" id="MobiDB-lite"/>
    </source>
</evidence>
<dbReference type="EMBL" id="EAAA01002681">
    <property type="status" value="NOT_ANNOTATED_CDS"/>
    <property type="molecule type" value="Genomic_DNA"/>
</dbReference>
<dbReference type="SUPFAM" id="SSF47473">
    <property type="entry name" value="EF-hand"/>
    <property type="match status" value="1"/>
</dbReference>
<dbReference type="HOGENOM" id="CLU_1217116_0_0_1"/>
<reference evidence="3" key="2">
    <citation type="journal article" date="2008" name="Genome Biol.">
        <title>Improved genome assembly and evidence-based global gene model set for the chordate Ciona intestinalis: new insight into intron and operon populations.</title>
        <authorList>
            <person name="Satou Y."/>
            <person name="Mineta K."/>
            <person name="Ogasawara M."/>
            <person name="Sasakura Y."/>
            <person name="Shoguchi E."/>
            <person name="Ueno K."/>
            <person name="Yamada L."/>
            <person name="Matsumoto J."/>
            <person name="Wasserscheid J."/>
            <person name="Dewar K."/>
            <person name="Wiley G.B."/>
            <person name="Macmil S.L."/>
            <person name="Roe B.A."/>
            <person name="Zeller R.W."/>
            <person name="Hastings K.E."/>
            <person name="Lemaire P."/>
            <person name="Lindquist E."/>
            <person name="Endo T."/>
            <person name="Hotta K."/>
            <person name="Inaba K."/>
        </authorList>
    </citation>
    <scope>NUCLEOTIDE SEQUENCE [LARGE SCALE GENOMIC DNA]</scope>
    <source>
        <strain evidence="3">wild type</strain>
    </source>
</reference>
<reference evidence="3" key="3">
    <citation type="submission" date="2025-08" db="UniProtKB">
        <authorList>
            <consortium name="Ensembl"/>
        </authorList>
    </citation>
    <scope>IDENTIFICATION</scope>
</reference>
<dbReference type="InterPro" id="IPR048316">
    <property type="entry name" value="DUF5580_N"/>
</dbReference>